<dbReference type="EMBL" id="UXUI01012694">
    <property type="protein sequence ID" value="VDD97033.1"/>
    <property type="molecule type" value="Genomic_DNA"/>
</dbReference>
<reference evidence="5 6" key="2">
    <citation type="submission" date="2018-10" db="EMBL/GenBank/DDBJ databases">
        <authorList>
            <consortium name="Pathogen Informatics"/>
        </authorList>
    </citation>
    <scope>NUCLEOTIDE SEQUENCE [LARGE SCALE GENOMIC DNA]</scope>
</reference>
<accession>A0A0N4VNN8</accession>
<dbReference type="Proteomes" id="UP000274131">
    <property type="component" value="Unassembled WGS sequence"/>
</dbReference>
<keyword evidence="2" id="KW-0862">Zinc</keyword>
<keyword evidence="1 3" id="KW-0479">Metal-binding</keyword>
<evidence type="ECO:0000256" key="3">
    <source>
        <dbReference type="PROSITE-ProRule" id="PRU00175"/>
    </source>
</evidence>
<keyword evidence="6" id="KW-1185">Reference proteome</keyword>
<evidence type="ECO:0000313" key="6">
    <source>
        <dbReference type="Proteomes" id="UP000274131"/>
    </source>
</evidence>
<sequence>MAPIEGECAICTSDLKTEDAKDIAALPCGHTYHWVCVNGWLQAAPGAKYNRDGTSKENFDDLHTESFQNQALIDELLENLNREEETHRQTMCNYQALLNTKEEYEELQVVYFEKALNATKSVSFRINVITDE</sequence>
<dbReference type="InterPro" id="IPR001841">
    <property type="entry name" value="Znf_RING"/>
</dbReference>
<reference evidence="7" key="1">
    <citation type="submission" date="2017-02" db="UniProtKB">
        <authorList>
            <consortium name="WormBaseParasite"/>
        </authorList>
    </citation>
    <scope>IDENTIFICATION</scope>
</reference>
<dbReference type="PROSITE" id="PS50089">
    <property type="entry name" value="ZF_RING_2"/>
    <property type="match status" value="1"/>
</dbReference>
<dbReference type="WBParaSite" id="EVEC_0001260601-mRNA-1">
    <property type="protein sequence ID" value="EVEC_0001260601-mRNA-1"/>
    <property type="gene ID" value="EVEC_0001260601"/>
</dbReference>
<dbReference type="InterPro" id="IPR013083">
    <property type="entry name" value="Znf_RING/FYVE/PHD"/>
</dbReference>
<dbReference type="SUPFAM" id="SSF57850">
    <property type="entry name" value="RING/U-box"/>
    <property type="match status" value="1"/>
</dbReference>
<gene>
    <name evidence="5" type="ORF">EVEC_LOCUS11784</name>
</gene>
<feature type="domain" description="RING-type" evidence="4">
    <location>
        <begin position="8"/>
        <end position="45"/>
    </location>
</feature>
<evidence type="ECO:0000313" key="5">
    <source>
        <dbReference type="EMBL" id="VDD97033.1"/>
    </source>
</evidence>
<evidence type="ECO:0000259" key="4">
    <source>
        <dbReference type="PROSITE" id="PS50089"/>
    </source>
</evidence>
<dbReference type="Pfam" id="PF13639">
    <property type="entry name" value="zf-RING_2"/>
    <property type="match status" value="1"/>
</dbReference>
<name>A0A0N4VNN8_ENTVE</name>
<evidence type="ECO:0000313" key="7">
    <source>
        <dbReference type="WBParaSite" id="EVEC_0001260601-mRNA-1"/>
    </source>
</evidence>
<dbReference type="Gene3D" id="3.30.40.10">
    <property type="entry name" value="Zinc/RING finger domain, C3HC4 (zinc finger)"/>
    <property type="match status" value="1"/>
</dbReference>
<keyword evidence="1 3" id="KW-0863">Zinc-finger</keyword>
<dbReference type="AlphaFoldDB" id="A0A0N4VNN8"/>
<evidence type="ECO:0000256" key="2">
    <source>
        <dbReference type="ARBA" id="ARBA00022833"/>
    </source>
</evidence>
<organism evidence="7">
    <name type="scientific">Enterobius vermicularis</name>
    <name type="common">Human pinworm</name>
    <dbReference type="NCBI Taxonomy" id="51028"/>
    <lineage>
        <taxon>Eukaryota</taxon>
        <taxon>Metazoa</taxon>
        <taxon>Ecdysozoa</taxon>
        <taxon>Nematoda</taxon>
        <taxon>Chromadorea</taxon>
        <taxon>Rhabditida</taxon>
        <taxon>Spirurina</taxon>
        <taxon>Oxyuridomorpha</taxon>
        <taxon>Oxyuroidea</taxon>
        <taxon>Oxyuridae</taxon>
        <taxon>Enterobius</taxon>
    </lineage>
</organism>
<dbReference type="GO" id="GO:0008270">
    <property type="term" value="F:zinc ion binding"/>
    <property type="evidence" value="ECO:0007669"/>
    <property type="project" value="UniProtKB-KW"/>
</dbReference>
<protein>
    <submittedName>
        <fullName evidence="7">RING-type domain-containing protein</fullName>
    </submittedName>
</protein>
<dbReference type="OrthoDB" id="5855253at2759"/>
<proteinExistence type="predicted"/>
<evidence type="ECO:0000256" key="1">
    <source>
        <dbReference type="ARBA" id="ARBA00022771"/>
    </source>
</evidence>